<accession>A0AAN6DL71</accession>
<dbReference type="InterPro" id="IPR039357">
    <property type="entry name" value="SRD5A/TECR"/>
</dbReference>
<keyword evidence="6" id="KW-0560">Oxidoreductase</keyword>
<keyword evidence="3" id="KW-0444">Lipid biosynthesis</keyword>
<feature type="transmembrane region" description="Helical" evidence="9">
    <location>
        <begin position="254"/>
        <end position="271"/>
    </location>
</feature>
<feature type="domain" description="3-oxo-5-alpha-steroid 4-dehydrogenase C-terminal" evidence="10">
    <location>
        <begin position="170"/>
        <end position="330"/>
    </location>
</feature>
<reference evidence="11 14" key="1">
    <citation type="journal article" date="2021" name="G3 (Bethesda)">
        <title>Genomic diversity, chromosomal rearrangements, and interspecies hybridization in the ogataea polymorpha species complex.</title>
        <authorList>
            <person name="Hanson S.J."/>
            <person name="Cinneide E.O."/>
            <person name="Salzberg L.I."/>
            <person name="Wolfe K.H."/>
            <person name="McGowan J."/>
            <person name="Fitzpatrick D.A."/>
            <person name="Matlin K."/>
        </authorList>
    </citation>
    <scope>NUCLEOTIDE SEQUENCE</scope>
    <source>
        <strain evidence="12">51-138</strain>
        <strain evidence="11">61-244</strain>
    </source>
</reference>
<comment type="caution">
    <text evidence="11">The sequence shown here is derived from an EMBL/GenBank/DDBJ whole genome shotgun (WGS) entry which is preliminary data.</text>
</comment>
<dbReference type="Proteomes" id="UP001197328">
    <property type="component" value="Unassembled WGS sequence"/>
</dbReference>
<evidence type="ECO:0000256" key="1">
    <source>
        <dbReference type="ARBA" id="ARBA00004141"/>
    </source>
</evidence>
<dbReference type="Gene3D" id="1.20.120.1630">
    <property type="match status" value="1"/>
</dbReference>
<dbReference type="PROSITE" id="PS50244">
    <property type="entry name" value="S5A_REDUCTASE"/>
    <property type="match status" value="1"/>
</dbReference>
<dbReference type="AlphaFoldDB" id="A0AAN6DL71"/>
<evidence type="ECO:0000256" key="2">
    <source>
        <dbReference type="ARBA" id="ARBA00007742"/>
    </source>
</evidence>
<evidence type="ECO:0000259" key="10">
    <source>
        <dbReference type="Pfam" id="PF02544"/>
    </source>
</evidence>
<gene>
    <name evidence="11" type="ORF">KL928_001120</name>
    <name evidence="12" type="ORF">KL940_000320</name>
</gene>
<dbReference type="PANTHER" id="PTHR10556">
    <property type="entry name" value="3-OXO-5-ALPHA-STEROID 4-DEHYDROGENASE"/>
    <property type="match status" value="1"/>
</dbReference>
<dbReference type="GO" id="GO:0016020">
    <property type="term" value="C:membrane"/>
    <property type="evidence" value="ECO:0007669"/>
    <property type="project" value="UniProtKB-SubCell"/>
</dbReference>
<feature type="transmembrane region" description="Helical" evidence="9">
    <location>
        <begin position="277"/>
        <end position="302"/>
    </location>
</feature>
<dbReference type="EMBL" id="JAHLVD010000001">
    <property type="protein sequence ID" value="KAG7852619.1"/>
    <property type="molecule type" value="Genomic_DNA"/>
</dbReference>
<evidence type="ECO:0000313" key="12">
    <source>
        <dbReference type="EMBL" id="KAG7852619.1"/>
    </source>
</evidence>
<organism evidence="11 13">
    <name type="scientific">Pichia angusta</name>
    <name type="common">Yeast</name>
    <name type="synonym">Hansenula polymorpha</name>
    <dbReference type="NCBI Taxonomy" id="870730"/>
    <lineage>
        <taxon>Eukaryota</taxon>
        <taxon>Fungi</taxon>
        <taxon>Dikarya</taxon>
        <taxon>Ascomycota</taxon>
        <taxon>Saccharomycotina</taxon>
        <taxon>Pichiomycetes</taxon>
        <taxon>Pichiales</taxon>
        <taxon>Pichiaceae</taxon>
        <taxon>Ogataea</taxon>
    </lineage>
</organism>
<dbReference type="Pfam" id="PF02544">
    <property type="entry name" value="Steroid_dh"/>
    <property type="match status" value="1"/>
</dbReference>
<dbReference type="RefSeq" id="XP_043061579.1">
    <property type="nucleotide sequence ID" value="XM_043201451.1"/>
</dbReference>
<dbReference type="InterPro" id="IPR001104">
    <property type="entry name" value="3-oxo-5_a-steroid_4-DH_C"/>
</dbReference>
<dbReference type="GO" id="GO:0042761">
    <property type="term" value="P:very long-chain fatty acid biosynthetic process"/>
    <property type="evidence" value="ECO:0007669"/>
    <property type="project" value="TreeGrafter"/>
</dbReference>
<dbReference type="EMBL" id="JAHLUX010000002">
    <property type="protein sequence ID" value="KAG7821036.1"/>
    <property type="molecule type" value="Genomic_DNA"/>
</dbReference>
<keyword evidence="14" id="KW-1185">Reference proteome</keyword>
<comment type="similarity">
    <text evidence="2">Belongs to the steroid 5-alpha reductase family.</text>
</comment>
<keyword evidence="8 9" id="KW-0472">Membrane</keyword>
<evidence type="ECO:0000256" key="8">
    <source>
        <dbReference type="ARBA" id="ARBA00023136"/>
    </source>
</evidence>
<evidence type="ECO:0000313" key="11">
    <source>
        <dbReference type="EMBL" id="KAG7821036.1"/>
    </source>
</evidence>
<keyword evidence="4 9" id="KW-0812">Transmembrane</keyword>
<keyword evidence="5 9" id="KW-1133">Transmembrane helix</keyword>
<protein>
    <recommendedName>
        <fullName evidence="10">3-oxo-5-alpha-steroid 4-dehydrogenase C-terminal domain-containing protein</fullName>
    </recommendedName>
</protein>
<feature type="transmembrane region" description="Helical" evidence="9">
    <location>
        <begin position="112"/>
        <end position="131"/>
    </location>
</feature>
<feature type="transmembrane region" description="Helical" evidence="9">
    <location>
        <begin position="137"/>
        <end position="154"/>
    </location>
</feature>
<evidence type="ECO:0000313" key="13">
    <source>
        <dbReference type="Proteomes" id="UP001196530"/>
    </source>
</evidence>
<dbReference type="PANTHER" id="PTHR10556:SF28">
    <property type="entry name" value="VERY-LONG-CHAIN ENOYL-COA REDUCTASE"/>
    <property type="match status" value="1"/>
</dbReference>
<evidence type="ECO:0000256" key="9">
    <source>
        <dbReference type="SAM" id="Phobius"/>
    </source>
</evidence>
<dbReference type="GeneID" id="66125171"/>
<keyword evidence="7" id="KW-0443">Lipid metabolism</keyword>
<evidence type="ECO:0000256" key="4">
    <source>
        <dbReference type="ARBA" id="ARBA00022692"/>
    </source>
</evidence>
<evidence type="ECO:0000256" key="7">
    <source>
        <dbReference type="ARBA" id="ARBA00023098"/>
    </source>
</evidence>
<evidence type="ECO:0000313" key="14">
    <source>
        <dbReference type="Proteomes" id="UP001197328"/>
    </source>
</evidence>
<feature type="transmembrane region" description="Helical" evidence="9">
    <location>
        <begin position="175"/>
        <end position="197"/>
    </location>
</feature>
<proteinExistence type="inferred from homology"/>
<sequence>MKPKNFFNFVSLDNMVNLIIVPRSKNLRKINCDTDPKAKVQAIISEYSKVNNIDPNRVKLSLLEEEGSTDKKPVRRTLKNEKTLEANGLDFSTTDTITVYAKDVGPQIGWRTVYLIEYFGPMLFHSLVYYGLYDPDVNTYTQIAAYILTMVHYLKREYETTFIHMFSADTMPLKYLFRNCGHYWVFNGLFIALSVYAPQDRYYTGWKKYVFYVEDRPLKQLYIYIGLWALCELANFYCHFILMKLRSDGSREKRIPYGFAFSLVSFPNYFFESLGWLFYAIMINNWSCYLFLIVGTLTMMNWAKQKHRNYKKTFGDKYPKNRKAMIPFIF</sequence>
<evidence type="ECO:0000256" key="6">
    <source>
        <dbReference type="ARBA" id="ARBA00023002"/>
    </source>
</evidence>
<feature type="transmembrane region" description="Helical" evidence="9">
    <location>
        <begin position="221"/>
        <end position="242"/>
    </location>
</feature>
<evidence type="ECO:0000256" key="5">
    <source>
        <dbReference type="ARBA" id="ARBA00022989"/>
    </source>
</evidence>
<evidence type="ECO:0000256" key="3">
    <source>
        <dbReference type="ARBA" id="ARBA00022516"/>
    </source>
</evidence>
<name>A0AAN6DL71_PICAN</name>
<comment type="subcellular location">
    <subcellularLocation>
        <location evidence="1">Membrane</location>
        <topology evidence="1">Multi-pass membrane protein</topology>
    </subcellularLocation>
</comment>
<dbReference type="GO" id="GO:0016627">
    <property type="term" value="F:oxidoreductase activity, acting on the CH-CH group of donors"/>
    <property type="evidence" value="ECO:0007669"/>
    <property type="project" value="InterPro"/>
</dbReference>
<dbReference type="Proteomes" id="UP001196530">
    <property type="component" value="Unassembled WGS sequence"/>
</dbReference>